<dbReference type="Gene3D" id="2.60.20.10">
    <property type="entry name" value="Crystallins"/>
    <property type="match status" value="1"/>
</dbReference>
<evidence type="ECO:0000313" key="3">
    <source>
        <dbReference type="Proteomes" id="UP000027002"/>
    </source>
</evidence>
<dbReference type="RefSeq" id="XP_042998941.1">
    <property type="nucleotide sequence ID" value="XM_043143008.1"/>
</dbReference>
<name>A0A8E5HTJ3_USTVR</name>
<organism evidence="2 3">
    <name type="scientific">Ustilaginoidea virens</name>
    <name type="common">Rice false smut fungus</name>
    <name type="synonym">Villosiclava virens</name>
    <dbReference type="NCBI Taxonomy" id="1159556"/>
    <lineage>
        <taxon>Eukaryota</taxon>
        <taxon>Fungi</taxon>
        <taxon>Dikarya</taxon>
        <taxon>Ascomycota</taxon>
        <taxon>Pezizomycotina</taxon>
        <taxon>Sordariomycetes</taxon>
        <taxon>Hypocreomycetidae</taxon>
        <taxon>Hypocreales</taxon>
        <taxon>Clavicipitaceae</taxon>
        <taxon>Ustilaginoidea</taxon>
    </lineage>
</organism>
<reference evidence="2" key="1">
    <citation type="submission" date="2020-03" db="EMBL/GenBank/DDBJ databases">
        <title>A mixture of massive structural variations and highly conserved coding sequences in Ustilaginoidea virens genome.</title>
        <authorList>
            <person name="Zhang K."/>
            <person name="Zhao Z."/>
            <person name="Zhang Z."/>
            <person name="Li Y."/>
            <person name="Hsiang T."/>
            <person name="Sun W."/>
        </authorList>
    </citation>
    <scope>NUCLEOTIDE SEQUENCE</scope>
    <source>
        <strain evidence="2">UV-8b</strain>
    </source>
</reference>
<proteinExistence type="predicted"/>
<dbReference type="InterPro" id="IPR011024">
    <property type="entry name" value="G_crystallin-like"/>
</dbReference>
<sequence length="117" mass="13277">MLLTSVLTLALAALGTASEAPAQNENEARAPYLAILWSQPNFRGASLNIYNRDAGRCINLYRPLREDVQSIKIDRHDRDSCVLYDYANCRGASRKYTRDDRNIRNKKVSSVRCSRGR</sequence>
<dbReference type="OrthoDB" id="4922373at2759"/>
<feature type="signal peptide" evidence="1">
    <location>
        <begin position="1"/>
        <end position="17"/>
    </location>
</feature>
<accession>A0A8E5HTJ3</accession>
<protein>
    <recommendedName>
        <fullName evidence="4">Beta/gamma crystallin 'Greek key' domain-containing protein</fullName>
    </recommendedName>
</protein>
<feature type="chain" id="PRO_5034178470" description="Beta/gamma crystallin 'Greek key' domain-containing protein" evidence="1">
    <location>
        <begin position="18"/>
        <end position="117"/>
    </location>
</feature>
<gene>
    <name evidence="2" type="ORF">UV8b_05511</name>
</gene>
<dbReference type="GeneID" id="66066288"/>
<evidence type="ECO:0000256" key="1">
    <source>
        <dbReference type="SAM" id="SignalP"/>
    </source>
</evidence>
<dbReference type="Proteomes" id="UP000027002">
    <property type="component" value="Chromosome 4"/>
</dbReference>
<keyword evidence="3" id="KW-1185">Reference proteome</keyword>
<dbReference type="AlphaFoldDB" id="A0A8E5HTJ3"/>
<dbReference type="EMBL" id="CP072756">
    <property type="protein sequence ID" value="QUC21268.1"/>
    <property type="molecule type" value="Genomic_DNA"/>
</dbReference>
<evidence type="ECO:0000313" key="2">
    <source>
        <dbReference type="EMBL" id="QUC21268.1"/>
    </source>
</evidence>
<dbReference type="SUPFAM" id="SSF49695">
    <property type="entry name" value="gamma-Crystallin-like"/>
    <property type="match status" value="1"/>
</dbReference>
<keyword evidence="1" id="KW-0732">Signal</keyword>
<evidence type="ECO:0008006" key="4">
    <source>
        <dbReference type="Google" id="ProtNLM"/>
    </source>
</evidence>
<dbReference type="KEGG" id="uvi:66066288"/>